<dbReference type="Pfam" id="PF07735">
    <property type="entry name" value="FBA_2"/>
    <property type="match status" value="1"/>
</dbReference>
<comment type="caution">
    <text evidence="3">The sequence shown here is derived from an EMBL/GenBank/DDBJ whole genome shotgun (WGS) entry which is preliminary data.</text>
</comment>
<evidence type="ECO:0000259" key="1">
    <source>
        <dbReference type="Pfam" id="PF00646"/>
    </source>
</evidence>
<evidence type="ECO:0000259" key="2">
    <source>
        <dbReference type="Pfam" id="PF07735"/>
    </source>
</evidence>
<dbReference type="PANTHER" id="PTHR21503">
    <property type="entry name" value="F-BOX-CONTAINING HYPOTHETICAL PROTEIN C.ELEGANS"/>
    <property type="match status" value="1"/>
</dbReference>
<sequence length="347" mass="40459">MIRNYFYPPQARFPLLKLDDVAIREVLNSLDPIDYINFSKASKACRILSTVKTSCKVILIFMDFPVFCIYNSTNSDCFIWTGDKEKDGTRKIGTWENKSREVFYKYSENSLNAMQEFKELYVYVRSLMGVEIDYVVLKMDKLGGRCSEIVAWFRSIRQEVSDLTIYGTNQPQEEMQYLLDNLKFKNSSIICLDTIGDLPLEIPNKIEGVRITYGSWITFDYVMRLEISRMAFNSTYLTNQDINMFYKSWMKMQSHQNLEFFEINLMNPEDFVAVCLRDISYEIIPPIPEPLPNYTPMEGSFEVTRIDGLKAYFGVYDGPDPQGIVACMFTWLDKDVVEITLNLKELN</sequence>
<organism evidence="3 4">
    <name type="scientific">Caenorhabditis nigoni</name>
    <dbReference type="NCBI Taxonomy" id="1611254"/>
    <lineage>
        <taxon>Eukaryota</taxon>
        <taxon>Metazoa</taxon>
        <taxon>Ecdysozoa</taxon>
        <taxon>Nematoda</taxon>
        <taxon>Chromadorea</taxon>
        <taxon>Rhabditida</taxon>
        <taxon>Rhabditina</taxon>
        <taxon>Rhabditomorpha</taxon>
        <taxon>Rhabditoidea</taxon>
        <taxon>Rhabditidae</taxon>
        <taxon>Peloderinae</taxon>
        <taxon>Caenorhabditis</taxon>
    </lineage>
</organism>
<evidence type="ECO:0000313" key="3">
    <source>
        <dbReference type="EMBL" id="PIC44498.1"/>
    </source>
</evidence>
<accession>A0A2G5UYC6</accession>
<dbReference type="InterPro" id="IPR012885">
    <property type="entry name" value="F-box_Sdz-33"/>
</dbReference>
<reference evidence="4" key="1">
    <citation type="submission" date="2017-10" db="EMBL/GenBank/DDBJ databases">
        <title>Rapid genome shrinkage in a self-fertile nematode reveals novel sperm competition proteins.</title>
        <authorList>
            <person name="Yin D."/>
            <person name="Schwarz E.M."/>
            <person name="Thomas C.G."/>
            <person name="Felde R.L."/>
            <person name="Korf I.F."/>
            <person name="Cutter A.D."/>
            <person name="Schartner C.M."/>
            <person name="Ralston E.J."/>
            <person name="Meyer B.J."/>
            <person name="Haag E.S."/>
        </authorList>
    </citation>
    <scope>NUCLEOTIDE SEQUENCE [LARGE SCALE GENOMIC DNA]</scope>
    <source>
        <strain evidence="4">JU1422</strain>
    </source>
</reference>
<keyword evidence="4" id="KW-1185">Reference proteome</keyword>
<dbReference type="AlphaFoldDB" id="A0A2G5UYC6"/>
<dbReference type="EMBL" id="PDUG01000002">
    <property type="protein sequence ID" value="PIC44498.1"/>
    <property type="molecule type" value="Genomic_DNA"/>
</dbReference>
<protein>
    <recommendedName>
        <fullName evidence="5">F-box domain-containing protein</fullName>
    </recommendedName>
</protein>
<evidence type="ECO:0008006" key="5">
    <source>
        <dbReference type="Google" id="ProtNLM"/>
    </source>
</evidence>
<dbReference type="PANTHER" id="PTHR21503:SF8">
    <property type="entry name" value="F-BOX ASSOCIATED DOMAIN-CONTAINING PROTEIN-RELATED"/>
    <property type="match status" value="1"/>
</dbReference>
<proteinExistence type="predicted"/>
<dbReference type="Pfam" id="PF00646">
    <property type="entry name" value="F-box"/>
    <property type="match status" value="1"/>
</dbReference>
<dbReference type="Proteomes" id="UP000230233">
    <property type="component" value="Chromosome II"/>
</dbReference>
<feature type="domain" description="Sdz-33 F-box" evidence="2">
    <location>
        <begin position="204"/>
        <end position="263"/>
    </location>
</feature>
<evidence type="ECO:0000313" key="4">
    <source>
        <dbReference type="Proteomes" id="UP000230233"/>
    </source>
</evidence>
<dbReference type="InterPro" id="IPR001810">
    <property type="entry name" value="F-box_dom"/>
</dbReference>
<name>A0A2G5UYC6_9PELO</name>
<feature type="domain" description="F-box" evidence="1">
    <location>
        <begin position="15"/>
        <end position="49"/>
    </location>
</feature>
<gene>
    <name evidence="3" type="primary">Cnig_chr_II.g4846</name>
    <name evidence="3" type="ORF">B9Z55_004846</name>
</gene>